<dbReference type="PANTHER" id="PTHR35337">
    <property type="entry name" value="SLR1478 PROTEIN"/>
    <property type="match status" value="1"/>
</dbReference>
<organism evidence="1 2">
    <name type="scientific">Gracilibacillus boraciitolerans JCM 21714</name>
    <dbReference type="NCBI Taxonomy" id="1298598"/>
    <lineage>
        <taxon>Bacteria</taxon>
        <taxon>Bacillati</taxon>
        <taxon>Bacillota</taxon>
        <taxon>Bacilli</taxon>
        <taxon>Bacillales</taxon>
        <taxon>Bacillaceae</taxon>
        <taxon>Gracilibacillus</taxon>
    </lineage>
</organism>
<sequence>MQINQFIKQNREDWERLETLITQLQKKKSYAVIEEFQHTYQKVARQLSYSQTYFPNDNVTNYLNEIVAKAHNVLYQSQQSSWKQAYHSFQLNL</sequence>
<dbReference type="STRING" id="1298598.JCM21714_4172"/>
<name>W4VP86_9BACI</name>
<gene>
    <name evidence="1" type="ORF">JCM21714_4172</name>
</gene>
<dbReference type="eggNOG" id="COG1300">
    <property type="taxonomic scope" value="Bacteria"/>
</dbReference>
<dbReference type="EMBL" id="BAVS01000035">
    <property type="protein sequence ID" value="GAE94971.1"/>
    <property type="molecule type" value="Genomic_DNA"/>
</dbReference>
<keyword evidence="2" id="KW-1185">Reference proteome</keyword>
<protein>
    <submittedName>
        <fullName evidence="1">Integral membrane protein</fullName>
    </submittedName>
</protein>
<dbReference type="Proteomes" id="UP000019102">
    <property type="component" value="Unassembled WGS sequence"/>
</dbReference>
<evidence type="ECO:0000313" key="1">
    <source>
        <dbReference type="EMBL" id="GAE94971.1"/>
    </source>
</evidence>
<accession>W4VP86</accession>
<dbReference type="AlphaFoldDB" id="W4VP86"/>
<dbReference type="PANTHER" id="PTHR35337:SF1">
    <property type="entry name" value="SLR1478 PROTEIN"/>
    <property type="match status" value="1"/>
</dbReference>
<proteinExistence type="predicted"/>
<reference evidence="1 2" key="1">
    <citation type="journal article" date="2014" name="Genome Announc.">
        <title>Draft Genome Sequence of the Boron-Tolerant and Moderately Halotolerant Bacterium Gracilibacillus boraciitolerans JCM 21714T.</title>
        <authorList>
            <person name="Ahmed I."/>
            <person name="Oshima K."/>
            <person name="Suda W."/>
            <person name="Kitamura K."/>
            <person name="Iida T."/>
            <person name="Ohmori Y."/>
            <person name="Fujiwara T."/>
            <person name="Hattori M."/>
            <person name="Ohkuma M."/>
        </authorList>
    </citation>
    <scope>NUCLEOTIDE SEQUENCE [LARGE SCALE GENOMIC DNA]</scope>
    <source>
        <strain evidence="1 2">JCM 21714</strain>
    </source>
</reference>
<comment type="caution">
    <text evidence="1">The sequence shown here is derived from an EMBL/GenBank/DDBJ whole genome shotgun (WGS) entry which is preliminary data.</text>
</comment>
<evidence type="ECO:0000313" key="2">
    <source>
        <dbReference type="Proteomes" id="UP000019102"/>
    </source>
</evidence>